<sequence length="373" mass="40690">MIAVTSSPSDACVEYATTGAAPCEPVSTVIGTAFPESAPRPRGDMEPHEMMDHDLLLLDSEQLDVRAVSKGKPPLNIKPRGDAHIPTLRHLDDGHYPARTVKVPPYQMDAAAVTNAEWAAYAEATGYETQAEKQGWSFVLSSLVVDEHHGEWGAGELEHPVVDPHFPSWVALPGAFWRNPFGYGSSVGDILDHPVVHVSWRDAANYCKHRGLRLPGEREFETAARGGHWGENHMFPWGDSDEAAAATRLNTWQGDPAAFPHGNTEQDGFLATAPATHFGANDLGFYNLVGNVWEWARGGTKQERFMRGASYADGVGGHVNTAATVAARAHASEKTSSCNIGFRCATIIKRPLEAIHDDETRHADKKKRFANEL</sequence>
<dbReference type="PANTHER" id="PTHR23150">
    <property type="entry name" value="SULFATASE MODIFYING FACTOR 1, 2"/>
    <property type="match status" value="1"/>
</dbReference>
<feature type="domain" description="Sulfatase-modifying factor enzyme-like" evidence="1">
    <location>
        <begin position="92"/>
        <end position="345"/>
    </location>
</feature>
<evidence type="ECO:0000313" key="3">
    <source>
        <dbReference type="Proteomes" id="UP001165060"/>
    </source>
</evidence>
<dbReference type="Proteomes" id="UP001165060">
    <property type="component" value="Unassembled WGS sequence"/>
</dbReference>
<dbReference type="InterPro" id="IPR051043">
    <property type="entry name" value="Sulfatase_Mod_Factor_Kinase"/>
</dbReference>
<accession>A0ABQ6MWY8</accession>
<protein>
    <recommendedName>
        <fullName evidence="1">Sulfatase-modifying factor enzyme-like domain-containing protein</fullName>
    </recommendedName>
</protein>
<reference evidence="2 3" key="1">
    <citation type="journal article" date="2023" name="Commun. Biol.">
        <title>Genome analysis of Parmales, the sister group of diatoms, reveals the evolutionary specialization of diatoms from phago-mixotrophs to photoautotrophs.</title>
        <authorList>
            <person name="Ban H."/>
            <person name="Sato S."/>
            <person name="Yoshikawa S."/>
            <person name="Yamada K."/>
            <person name="Nakamura Y."/>
            <person name="Ichinomiya M."/>
            <person name="Sato N."/>
            <person name="Blanc-Mathieu R."/>
            <person name="Endo H."/>
            <person name="Kuwata A."/>
            <person name="Ogata H."/>
        </authorList>
    </citation>
    <scope>NUCLEOTIDE SEQUENCE [LARGE SCALE GENOMIC DNA]</scope>
</reference>
<comment type="caution">
    <text evidence="2">The sequence shown here is derived from an EMBL/GenBank/DDBJ whole genome shotgun (WGS) entry which is preliminary data.</text>
</comment>
<evidence type="ECO:0000259" key="1">
    <source>
        <dbReference type="Pfam" id="PF03781"/>
    </source>
</evidence>
<dbReference type="Pfam" id="PF03781">
    <property type="entry name" value="FGE-sulfatase"/>
    <property type="match status" value="1"/>
</dbReference>
<evidence type="ECO:0000313" key="2">
    <source>
        <dbReference type="EMBL" id="GMI34197.1"/>
    </source>
</evidence>
<organism evidence="2 3">
    <name type="scientific">Tetraparma gracilis</name>
    <dbReference type="NCBI Taxonomy" id="2962635"/>
    <lineage>
        <taxon>Eukaryota</taxon>
        <taxon>Sar</taxon>
        <taxon>Stramenopiles</taxon>
        <taxon>Ochrophyta</taxon>
        <taxon>Bolidophyceae</taxon>
        <taxon>Parmales</taxon>
        <taxon>Triparmaceae</taxon>
        <taxon>Tetraparma</taxon>
    </lineage>
</organism>
<gene>
    <name evidence="2" type="ORF">TeGR_g6437</name>
</gene>
<dbReference type="InterPro" id="IPR042095">
    <property type="entry name" value="SUMF_sf"/>
</dbReference>
<dbReference type="EMBL" id="BRYB01004617">
    <property type="protein sequence ID" value="GMI34197.1"/>
    <property type="molecule type" value="Genomic_DNA"/>
</dbReference>
<dbReference type="InterPro" id="IPR016187">
    <property type="entry name" value="CTDL_fold"/>
</dbReference>
<proteinExistence type="predicted"/>
<dbReference type="PANTHER" id="PTHR23150:SF19">
    <property type="entry name" value="FORMYLGLYCINE-GENERATING ENZYME"/>
    <property type="match status" value="1"/>
</dbReference>
<dbReference type="Gene3D" id="3.90.1580.10">
    <property type="entry name" value="paralog of FGE (formylglycine-generating enzyme)"/>
    <property type="match status" value="1"/>
</dbReference>
<keyword evidence="3" id="KW-1185">Reference proteome</keyword>
<dbReference type="InterPro" id="IPR005532">
    <property type="entry name" value="SUMF_dom"/>
</dbReference>
<name>A0ABQ6MWY8_9STRA</name>
<dbReference type="SUPFAM" id="SSF56436">
    <property type="entry name" value="C-type lectin-like"/>
    <property type="match status" value="1"/>
</dbReference>